<evidence type="ECO:0000313" key="3">
    <source>
        <dbReference type="Proteomes" id="UP000824005"/>
    </source>
</evidence>
<comment type="caution">
    <text evidence="2">The sequence shown here is derived from an EMBL/GenBank/DDBJ whole genome shotgun (WGS) entry which is preliminary data.</text>
</comment>
<dbReference type="InterPro" id="IPR002178">
    <property type="entry name" value="PTS_EIIA_type-2_dom"/>
</dbReference>
<dbReference type="InterPro" id="IPR051541">
    <property type="entry name" value="PTS_SugarTrans_NitroReg"/>
</dbReference>
<dbReference type="InterPro" id="IPR016152">
    <property type="entry name" value="PTrfase/Anion_transptr"/>
</dbReference>
<sequence>MTEAREGMTEESLVALNRDLPNKDAVLELLAQMFTDAGRAADSERILVGLRAREEEVSTAMGFGFAIPHTKSAAASRASVAYLELNQAIRWSDEQVGQVLSIIVPEDGADAHLNILAKLARKLIDEDFRDRLSSAETSAEVVELLDT</sequence>
<dbReference type="SUPFAM" id="SSF55804">
    <property type="entry name" value="Phoshotransferase/anion transport protein"/>
    <property type="match status" value="1"/>
</dbReference>
<name>A0A9D1YWQ5_9MICO</name>
<keyword evidence="2" id="KW-0813">Transport</keyword>
<reference evidence="2" key="2">
    <citation type="submission" date="2021-04" db="EMBL/GenBank/DDBJ databases">
        <authorList>
            <person name="Gilroy R."/>
        </authorList>
    </citation>
    <scope>NUCLEOTIDE SEQUENCE</scope>
    <source>
        <strain evidence="2">ChiGjej1B1-98</strain>
    </source>
</reference>
<feature type="domain" description="PTS EIIA type-2" evidence="1">
    <location>
        <begin position="7"/>
        <end position="147"/>
    </location>
</feature>
<protein>
    <submittedName>
        <fullName evidence="2">PTS sugar transporter subunit IIA</fullName>
    </submittedName>
</protein>
<dbReference type="PANTHER" id="PTHR47738">
    <property type="entry name" value="PTS SYSTEM FRUCTOSE-LIKE EIIA COMPONENT-RELATED"/>
    <property type="match status" value="1"/>
</dbReference>
<dbReference type="EMBL" id="DXDC01000317">
    <property type="protein sequence ID" value="HIY66681.1"/>
    <property type="molecule type" value="Genomic_DNA"/>
</dbReference>
<accession>A0A9D1YWQ5</accession>
<dbReference type="Gene3D" id="3.40.930.10">
    <property type="entry name" value="Mannitol-specific EII, Chain A"/>
    <property type="match status" value="1"/>
</dbReference>
<evidence type="ECO:0000313" key="2">
    <source>
        <dbReference type="EMBL" id="HIY66681.1"/>
    </source>
</evidence>
<proteinExistence type="predicted"/>
<organism evidence="2 3">
    <name type="scientific">Candidatus Agrococcus pullicola</name>
    <dbReference type="NCBI Taxonomy" id="2838429"/>
    <lineage>
        <taxon>Bacteria</taxon>
        <taxon>Bacillati</taxon>
        <taxon>Actinomycetota</taxon>
        <taxon>Actinomycetes</taxon>
        <taxon>Micrococcales</taxon>
        <taxon>Microbacteriaceae</taxon>
        <taxon>Agrococcus</taxon>
    </lineage>
</organism>
<dbReference type="PROSITE" id="PS51094">
    <property type="entry name" value="PTS_EIIA_TYPE_2"/>
    <property type="match status" value="1"/>
</dbReference>
<dbReference type="AlphaFoldDB" id="A0A9D1YWQ5"/>
<dbReference type="Pfam" id="PF00359">
    <property type="entry name" value="PTS_EIIA_2"/>
    <property type="match status" value="1"/>
</dbReference>
<reference evidence="2" key="1">
    <citation type="journal article" date="2021" name="PeerJ">
        <title>Extensive microbial diversity within the chicken gut microbiome revealed by metagenomics and culture.</title>
        <authorList>
            <person name="Gilroy R."/>
            <person name="Ravi A."/>
            <person name="Getino M."/>
            <person name="Pursley I."/>
            <person name="Horton D.L."/>
            <person name="Alikhan N.F."/>
            <person name="Baker D."/>
            <person name="Gharbi K."/>
            <person name="Hall N."/>
            <person name="Watson M."/>
            <person name="Adriaenssens E.M."/>
            <person name="Foster-Nyarko E."/>
            <person name="Jarju S."/>
            <person name="Secka A."/>
            <person name="Antonio M."/>
            <person name="Oren A."/>
            <person name="Chaudhuri R.R."/>
            <person name="La Ragione R."/>
            <person name="Hildebrand F."/>
            <person name="Pallen M.J."/>
        </authorList>
    </citation>
    <scope>NUCLEOTIDE SEQUENCE</scope>
    <source>
        <strain evidence="2">ChiGjej1B1-98</strain>
    </source>
</reference>
<dbReference type="Proteomes" id="UP000824005">
    <property type="component" value="Unassembled WGS sequence"/>
</dbReference>
<gene>
    <name evidence="2" type="ORF">H9830_10445</name>
</gene>
<evidence type="ECO:0000259" key="1">
    <source>
        <dbReference type="PROSITE" id="PS51094"/>
    </source>
</evidence>
<keyword evidence="2" id="KW-0762">Sugar transport</keyword>